<evidence type="ECO:0000313" key="2">
    <source>
        <dbReference type="Proteomes" id="UP000798662"/>
    </source>
</evidence>
<keyword evidence="2" id="KW-1185">Reference proteome</keyword>
<accession>A0ACC3BQ06</accession>
<evidence type="ECO:0000313" key="1">
    <source>
        <dbReference type="EMBL" id="KAK1859826.1"/>
    </source>
</evidence>
<dbReference type="Proteomes" id="UP000798662">
    <property type="component" value="Chromosome 1"/>
</dbReference>
<protein>
    <submittedName>
        <fullName evidence="1">Uncharacterized protein</fullName>
    </submittedName>
</protein>
<name>A0ACC3BQ06_PYRYE</name>
<reference evidence="1" key="1">
    <citation type="submission" date="2019-11" db="EMBL/GenBank/DDBJ databases">
        <title>Nori genome reveals adaptations in red seaweeds to the harsh intertidal environment.</title>
        <authorList>
            <person name="Wang D."/>
            <person name="Mao Y."/>
        </authorList>
    </citation>
    <scope>NUCLEOTIDE SEQUENCE</scope>
    <source>
        <tissue evidence="1">Gametophyte</tissue>
    </source>
</reference>
<proteinExistence type="predicted"/>
<comment type="caution">
    <text evidence="1">The sequence shown here is derived from an EMBL/GenBank/DDBJ whole genome shotgun (WGS) entry which is preliminary data.</text>
</comment>
<organism evidence="1 2">
    <name type="scientific">Pyropia yezoensis</name>
    <name type="common">Susabi-nori</name>
    <name type="synonym">Porphyra yezoensis</name>
    <dbReference type="NCBI Taxonomy" id="2788"/>
    <lineage>
        <taxon>Eukaryota</taxon>
        <taxon>Rhodophyta</taxon>
        <taxon>Bangiophyceae</taxon>
        <taxon>Bangiales</taxon>
        <taxon>Bangiaceae</taxon>
        <taxon>Pyropia</taxon>
    </lineage>
</organism>
<sequence>MERKALHELSKPPLSSPKHSWTSRTFGSGTAPGLSCPSNADTALISLPSGPRVARSRKSPPASRSSISPCTAARGVTRKAPAPSDITWFRSSAWASARSRRSTSRLARPLVAPPLKRRTRCHSVLLMLLSRTNCVCSRAERGARAAAAGATTTPPLWRARRHKSFTAAMRKPCSTPSTLLAAAATSAALHRFWRGPTSTLRGMV</sequence>
<dbReference type="EMBL" id="CM020618">
    <property type="protein sequence ID" value="KAK1859826.1"/>
    <property type="molecule type" value="Genomic_DNA"/>
</dbReference>
<gene>
    <name evidence="1" type="ORF">I4F81_002420</name>
</gene>